<name>A0A0A9H4H6_ARUDO</name>
<evidence type="ECO:0000313" key="1">
    <source>
        <dbReference type="EMBL" id="JAE30699.1"/>
    </source>
</evidence>
<organism evidence="1">
    <name type="scientific">Arundo donax</name>
    <name type="common">Giant reed</name>
    <name type="synonym">Donax arundinaceus</name>
    <dbReference type="NCBI Taxonomy" id="35708"/>
    <lineage>
        <taxon>Eukaryota</taxon>
        <taxon>Viridiplantae</taxon>
        <taxon>Streptophyta</taxon>
        <taxon>Embryophyta</taxon>
        <taxon>Tracheophyta</taxon>
        <taxon>Spermatophyta</taxon>
        <taxon>Magnoliopsida</taxon>
        <taxon>Liliopsida</taxon>
        <taxon>Poales</taxon>
        <taxon>Poaceae</taxon>
        <taxon>PACMAD clade</taxon>
        <taxon>Arundinoideae</taxon>
        <taxon>Arundineae</taxon>
        <taxon>Arundo</taxon>
    </lineage>
</organism>
<accession>A0A0A9H4H6</accession>
<reference evidence="1" key="2">
    <citation type="journal article" date="2015" name="Data Brief">
        <title>Shoot transcriptome of the giant reed, Arundo donax.</title>
        <authorList>
            <person name="Barrero R.A."/>
            <person name="Guerrero F.D."/>
            <person name="Moolhuijzen P."/>
            <person name="Goolsby J.A."/>
            <person name="Tidwell J."/>
            <person name="Bellgard S.E."/>
            <person name="Bellgard M.I."/>
        </authorList>
    </citation>
    <scope>NUCLEOTIDE SEQUENCE</scope>
    <source>
        <tissue evidence="1">Shoot tissue taken approximately 20 cm above the soil surface</tissue>
    </source>
</reference>
<protein>
    <submittedName>
        <fullName evidence="1">Uncharacterized protein</fullName>
    </submittedName>
</protein>
<proteinExistence type="predicted"/>
<reference evidence="1" key="1">
    <citation type="submission" date="2014-09" db="EMBL/GenBank/DDBJ databases">
        <authorList>
            <person name="Magalhaes I.L.F."/>
            <person name="Oliveira U."/>
            <person name="Santos F.R."/>
            <person name="Vidigal T.H.D.A."/>
            <person name="Brescovit A.D."/>
            <person name="Santos A.J."/>
        </authorList>
    </citation>
    <scope>NUCLEOTIDE SEQUENCE</scope>
    <source>
        <tissue evidence="1">Shoot tissue taken approximately 20 cm above the soil surface</tissue>
    </source>
</reference>
<dbReference type="AlphaFoldDB" id="A0A0A9H4H6"/>
<sequence>MLYSLSLKESIRNQVITLCSWHRNSNRKATFAKAES</sequence>
<dbReference type="EMBL" id="GBRH01167197">
    <property type="protein sequence ID" value="JAE30699.1"/>
    <property type="molecule type" value="Transcribed_RNA"/>
</dbReference>